<name>A0A8S5UCL3_9CAUD</name>
<reference evidence="1" key="1">
    <citation type="journal article" date="2021" name="Proc. Natl. Acad. Sci. U.S.A.">
        <title>A Catalog of Tens of Thousands of Viruses from Human Metagenomes Reveals Hidden Associations with Chronic Diseases.</title>
        <authorList>
            <person name="Tisza M.J."/>
            <person name="Buck C.B."/>
        </authorList>
    </citation>
    <scope>NUCLEOTIDE SEQUENCE</scope>
    <source>
        <strain evidence="1">CtgN495</strain>
    </source>
</reference>
<protein>
    <submittedName>
        <fullName evidence="1">Uncharacterized protein</fullName>
    </submittedName>
</protein>
<sequence>MFEYRYCFFESESFKIEELVDSETNEPEFAFYANNKLLFTTDKYGIKEIWNQLDKFLKEIE</sequence>
<proteinExistence type="predicted"/>
<dbReference type="EMBL" id="BK016063">
    <property type="protein sequence ID" value="DAF92221.1"/>
    <property type="molecule type" value="Genomic_DNA"/>
</dbReference>
<organism evidence="1">
    <name type="scientific">Siphoviridae sp. ctgN495</name>
    <dbReference type="NCBI Taxonomy" id="2825608"/>
    <lineage>
        <taxon>Viruses</taxon>
        <taxon>Duplodnaviria</taxon>
        <taxon>Heunggongvirae</taxon>
        <taxon>Uroviricota</taxon>
        <taxon>Caudoviricetes</taxon>
    </lineage>
</organism>
<evidence type="ECO:0000313" key="1">
    <source>
        <dbReference type="EMBL" id="DAF92221.1"/>
    </source>
</evidence>
<accession>A0A8S5UCL3</accession>